<dbReference type="PRINTS" id="PR00598">
    <property type="entry name" value="HTHMARR"/>
</dbReference>
<dbReference type="SUPFAM" id="SSF46785">
    <property type="entry name" value="Winged helix' DNA-binding domain"/>
    <property type="match status" value="1"/>
</dbReference>
<dbReference type="RefSeq" id="WP_380005830.1">
    <property type="nucleotide sequence ID" value="NZ_JBHLYR010000013.1"/>
</dbReference>
<accession>A0ABV6AUJ5</accession>
<dbReference type="InterPro" id="IPR000835">
    <property type="entry name" value="HTH_MarR-typ"/>
</dbReference>
<gene>
    <name evidence="2" type="ORF">ACFFLM_04115</name>
</gene>
<reference evidence="2 3" key="1">
    <citation type="submission" date="2024-09" db="EMBL/GenBank/DDBJ databases">
        <authorList>
            <person name="Sun Q."/>
            <person name="Mori K."/>
        </authorList>
    </citation>
    <scope>NUCLEOTIDE SEQUENCE [LARGE SCALE GENOMIC DNA]</scope>
    <source>
        <strain evidence="2 3">JCM 13503</strain>
    </source>
</reference>
<evidence type="ECO:0000313" key="2">
    <source>
        <dbReference type="EMBL" id="MFB9991169.1"/>
    </source>
</evidence>
<proteinExistence type="predicted"/>
<feature type="domain" description="HTH marR-type" evidence="1">
    <location>
        <begin position="16"/>
        <end position="148"/>
    </location>
</feature>
<sequence>MIHPPSPPDLAAGQEVGLFLQAMWRFNRALGQQLEPRLQSEHGTDTRSYLLLQSIQKGVNYPKALAEELKIPSTLLSRYLDDLSKRGLIERQIDAQDSRRTRLTLTPAAEQLVGAVRRTIHDVAEARLSRLTLDQRRTLTETLRLLAQEGSAP</sequence>
<dbReference type="PANTHER" id="PTHR33164:SF43">
    <property type="entry name" value="HTH-TYPE TRANSCRIPTIONAL REPRESSOR YETL"/>
    <property type="match status" value="1"/>
</dbReference>
<dbReference type="Proteomes" id="UP001589733">
    <property type="component" value="Unassembled WGS sequence"/>
</dbReference>
<dbReference type="PROSITE" id="PS50995">
    <property type="entry name" value="HTH_MARR_2"/>
    <property type="match status" value="1"/>
</dbReference>
<evidence type="ECO:0000313" key="3">
    <source>
        <dbReference type="Proteomes" id="UP001589733"/>
    </source>
</evidence>
<dbReference type="SMART" id="SM00347">
    <property type="entry name" value="HTH_MARR"/>
    <property type="match status" value="1"/>
</dbReference>
<keyword evidence="3" id="KW-1185">Reference proteome</keyword>
<dbReference type="Pfam" id="PF12802">
    <property type="entry name" value="MarR_2"/>
    <property type="match status" value="1"/>
</dbReference>
<comment type="caution">
    <text evidence="2">The sequence shown here is derived from an EMBL/GenBank/DDBJ whole genome shotgun (WGS) entry which is preliminary data.</text>
</comment>
<dbReference type="InterPro" id="IPR036390">
    <property type="entry name" value="WH_DNA-bd_sf"/>
</dbReference>
<dbReference type="InterPro" id="IPR036388">
    <property type="entry name" value="WH-like_DNA-bd_sf"/>
</dbReference>
<dbReference type="EMBL" id="JBHLYR010000013">
    <property type="protein sequence ID" value="MFB9991169.1"/>
    <property type="molecule type" value="Genomic_DNA"/>
</dbReference>
<organism evidence="2 3">
    <name type="scientific">Deinococcus oregonensis</name>
    <dbReference type="NCBI Taxonomy" id="1805970"/>
    <lineage>
        <taxon>Bacteria</taxon>
        <taxon>Thermotogati</taxon>
        <taxon>Deinococcota</taxon>
        <taxon>Deinococci</taxon>
        <taxon>Deinococcales</taxon>
        <taxon>Deinococcaceae</taxon>
        <taxon>Deinococcus</taxon>
    </lineage>
</organism>
<evidence type="ECO:0000259" key="1">
    <source>
        <dbReference type="PROSITE" id="PS50995"/>
    </source>
</evidence>
<dbReference type="PANTHER" id="PTHR33164">
    <property type="entry name" value="TRANSCRIPTIONAL REGULATOR, MARR FAMILY"/>
    <property type="match status" value="1"/>
</dbReference>
<name>A0ABV6AUJ5_9DEIO</name>
<dbReference type="InterPro" id="IPR039422">
    <property type="entry name" value="MarR/SlyA-like"/>
</dbReference>
<protein>
    <submittedName>
        <fullName evidence="2">MarR family winged helix-turn-helix transcriptional regulator</fullName>
    </submittedName>
</protein>
<dbReference type="Gene3D" id="1.10.10.10">
    <property type="entry name" value="Winged helix-like DNA-binding domain superfamily/Winged helix DNA-binding domain"/>
    <property type="match status" value="1"/>
</dbReference>